<evidence type="ECO:0000256" key="2">
    <source>
        <dbReference type="ARBA" id="ARBA00022840"/>
    </source>
</evidence>
<dbReference type="Gene3D" id="3.40.50.2300">
    <property type="match status" value="1"/>
</dbReference>
<evidence type="ECO:0008006" key="6">
    <source>
        <dbReference type="Google" id="ProtNLM"/>
    </source>
</evidence>
<dbReference type="PANTHER" id="PTHR43384">
    <property type="entry name" value="SEPTUM SITE-DETERMINING PROTEIN MIND HOMOLOG, CHLOROPLASTIC-RELATED"/>
    <property type="match status" value="1"/>
</dbReference>
<dbReference type="RefSeq" id="WP_237362317.1">
    <property type="nucleotide sequence ID" value="NZ_CAKLDM010000002.1"/>
</dbReference>
<evidence type="ECO:0000256" key="3">
    <source>
        <dbReference type="SAM" id="MobiDB-lite"/>
    </source>
</evidence>
<evidence type="ECO:0000313" key="5">
    <source>
        <dbReference type="Proteomes" id="UP000838748"/>
    </source>
</evidence>
<keyword evidence="2" id="KW-0067">ATP-binding</keyword>
<protein>
    <recommendedName>
        <fullName evidence="6">Chromosome partitioning protein ParA</fullName>
    </recommendedName>
</protein>
<dbReference type="PANTHER" id="PTHR43384:SF6">
    <property type="entry name" value="SEPTUM SITE-DETERMINING PROTEIN MIND HOMOLOG, CHLOROPLASTIC"/>
    <property type="match status" value="1"/>
</dbReference>
<reference evidence="4" key="1">
    <citation type="submission" date="2021-11" db="EMBL/GenBank/DDBJ databases">
        <authorList>
            <person name="Rodrigo-Torres L."/>
            <person name="Arahal R. D."/>
            <person name="Lucena T."/>
        </authorList>
    </citation>
    <scope>NUCLEOTIDE SEQUENCE</scope>
    <source>
        <strain evidence="4">CECT 7928</strain>
    </source>
</reference>
<evidence type="ECO:0000313" key="4">
    <source>
        <dbReference type="EMBL" id="CAH0540334.1"/>
    </source>
</evidence>
<dbReference type="SUPFAM" id="SSF52540">
    <property type="entry name" value="P-loop containing nucleoside triphosphate hydrolases"/>
    <property type="match status" value="1"/>
</dbReference>
<accession>A0ABN8E643</accession>
<keyword evidence="5" id="KW-1185">Reference proteome</keyword>
<feature type="region of interest" description="Disordered" evidence="3">
    <location>
        <begin position="1"/>
        <end position="20"/>
    </location>
</feature>
<dbReference type="InterPro" id="IPR027417">
    <property type="entry name" value="P-loop_NTPase"/>
</dbReference>
<organism evidence="4 5">
    <name type="scientific">Vibrio marisflavi CECT 7928</name>
    <dbReference type="NCBI Taxonomy" id="634439"/>
    <lineage>
        <taxon>Bacteria</taxon>
        <taxon>Pseudomonadati</taxon>
        <taxon>Pseudomonadota</taxon>
        <taxon>Gammaproteobacteria</taxon>
        <taxon>Vibrionales</taxon>
        <taxon>Vibrionaceae</taxon>
        <taxon>Vibrio</taxon>
    </lineage>
</organism>
<evidence type="ECO:0000256" key="1">
    <source>
        <dbReference type="ARBA" id="ARBA00022741"/>
    </source>
</evidence>
<dbReference type="Proteomes" id="UP000838748">
    <property type="component" value="Unassembled WGS sequence"/>
</dbReference>
<gene>
    <name evidence="4" type="ORF">VMF7928_02779</name>
</gene>
<keyword evidence="1" id="KW-0547">Nucleotide-binding</keyword>
<dbReference type="InterPro" id="IPR050625">
    <property type="entry name" value="ParA/MinD_ATPase"/>
</dbReference>
<dbReference type="Gene3D" id="3.40.50.300">
    <property type="entry name" value="P-loop containing nucleotide triphosphate hydrolases"/>
    <property type="match status" value="1"/>
</dbReference>
<sequence>MFDLVGNKDQKPTKDGQPLKGDRQATALFYQTDKCKIFVEEAFRFEGVELSNALEATDENIGRFIRESRCEIVLIELTESDDVTKDMKRIANLLPNGLSVIVIGSEDTIHTVRNLKEMGFYYLFWPCSKHEVIDFVNTVVSETHNDSLSRVRFAKRVAVLGVKGGVGTSLITAELGKELSEKYNSSCLIVDRNFVGGNIDIMLGLKQFKKREVKSSEVTASFDESYTMSMTQPVNNLLSLLAIESDDLSDAELKEYTEIQLATLATKNNFILGDYSGSASIKQDIKHIAKNSDIILLVIERSVSGLREAKRIMQLLEDYNANGRCLYIVNNTRPQRVANVTMQEVDRHLKQKVDVVCPFEPSLSLEVLKGKGIYNTDLKISESINQITALLLGESREPAKKNLLNRLFARG</sequence>
<comment type="caution">
    <text evidence="4">The sequence shown here is derived from an EMBL/GenBank/DDBJ whole genome shotgun (WGS) entry which is preliminary data.</text>
</comment>
<name>A0ABN8E643_9VIBR</name>
<proteinExistence type="predicted"/>
<dbReference type="EMBL" id="CAKLDM010000002">
    <property type="protein sequence ID" value="CAH0540334.1"/>
    <property type="molecule type" value="Genomic_DNA"/>
</dbReference>
<feature type="compositionally biased region" description="Basic and acidic residues" evidence="3">
    <location>
        <begin position="1"/>
        <end position="14"/>
    </location>
</feature>